<dbReference type="InterPro" id="IPR040376">
    <property type="entry name" value="At4g28100-like"/>
</dbReference>
<name>A0A2I0WRX3_9ASPA</name>
<dbReference type="EMBL" id="KZ502454">
    <property type="protein sequence ID" value="PKU78422.1"/>
    <property type="molecule type" value="Genomic_DNA"/>
</dbReference>
<dbReference type="PANTHER" id="PTHR34056">
    <property type="entry name" value="GPI-ANCHORED PROTEIN"/>
    <property type="match status" value="1"/>
</dbReference>
<feature type="chain" id="PRO_5014168192" evidence="2">
    <location>
        <begin position="21"/>
        <end position="319"/>
    </location>
</feature>
<organism evidence="4 5">
    <name type="scientific">Dendrobium catenatum</name>
    <dbReference type="NCBI Taxonomy" id="906689"/>
    <lineage>
        <taxon>Eukaryota</taxon>
        <taxon>Viridiplantae</taxon>
        <taxon>Streptophyta</taxon>
        <taxon>Embryophyta</taxon>
        <taxon>Tracheophyta</taxon>
        <taxon>Spermatophyta</taxon>
        <taxon>Magnoliopsida</taxon>
        <taxon>Liliopsida</taxon>
        <taxon>Asparagales</taxon>
        <taxon>Orchidaceae</taxon>
        <taxon>Epidendroideae</taxon>
        <taxon>Malaxideae</taxon>
        <taxon>Dendrobiinae</taxon>
        <taxon>Dendrobium</taxon>
    </lineage>
</organism>
<reference evidence="4 5" key="2">
    <citation type="journal article" date="2017" name="Nature">
        <title>The Apostasia genome and the evolution of orchids.</title>
        <authorList>
            <person name="Zhang G.Q."/>
            <person name="Liu K.W."/>
            <person name="Li Z."/>
            <person name="Lohaus R."/>
            <person name="Hsiao Y.Y."/>
            <person name="Niu S.C."/>
            <person name="Wang J.Y."/>
            <person name="Lin Y.C."/>
            <person name="Xu Q."/>
            <person name="Chen L.J."/>
            <person name="Yoshida K."/>
            <person name="Fujiwara S."/>
            <person name="Wang Z.W."/>
            <person name="Zhang Y.Q."/>
            <person name="Mitsuda N."/>
            <person name="Wang M."/>
            <person name="Liu G.H."/>
            <person name="Pecoraro L."/>
            <person name="Huang H.X."/>
            <person name="Xiao X.J."/>
            <person name="Lin M."/>
            <person name="Wu X.Y."/>
            <person name="Wu W.L."/>
            <person name="Chen Y.Y."/>
            <person name="Chang S.B."/>
            <person name="Sakamoto S."/>
            <person name="Ohme-Takagi M."/>
            <person name="Yagi M."/>
            <person name="Zeng S.J."/>
            <person name="Shen C.Y."/>
            <person name="Yeh C.M."/>
            <person name="Luo Y.B."/>
            <person name="Tsai W.C."/>
            <person name="Van de Peer Y."/>
            <person name="Liu Z.J."/>
        </authorList>
    </citation>
    <scope>NUCLEOTIDE SEQUENCE [LARGE SCALE GENOMIC DNA]</scope>
    <source>
        <tissue evidence="4">The whole plant</tissue>
    </source>
</reference>
<gene>
    <name evidence="4" type="ORF">MA16_Dca019354</name>
</gene>
<evidence type="ECO:0000256" key="1">
    <source>
        <dbReference type="SAM" id="MobiDB-lite"/>
    </source>
</evidence>
<feature type="signal peptide" evidence="2">
    <location>
        <begin position="1"/>
        <end position="20"/>
    </location>
</feature>
<evidence type="ECO:0000313" key="4">
    <source>
        <dbReference type="EMBL" id="PKU78422.1"/>
    </source>
</evidence>
<dbReference type="Pfam" id="PF19160">
    <property type="entry name" value="SPARK"/>
    <property type="match status" value="1"/>
</dbReference>
<feature type="region of interest" description="Disordered" evidence="1">
    <location>
        <begin position="97"/>
        <end position="116"/>
    </location>
</feature>
<dbReference type="Proteomes" id="UP000233837">
    <property type="component" value="Unassembled WGS sequence"/>
</dbReference>
<sequence>MRLLIVAAFVLLLRAEPASAKQTSYFNGAPSTVPAFPIAGGNHNTSAACELDLSAEMFGGVEEACGRGVKIDRSRCCPVLAAWLFAAHARSALRFHPSASPGPVGQDPSPMMPETDSKRCADALQTALHARNISLPRPNTTCDAALCFCGIHLHEISSLSCSAAFNLSTSGESGGDVSPIGDVRDLERDCRNASYAGCTRCLNSLQKLKGGGGFVGGGERAARMMDRDCRLMGLTWLLGRNKTAYIPTVSAVLRAILYSAHPPTPPYGCSADQENMPLAVDSNQVQRAAAGSFSSVSRSAPWVFLYSILALGATVQVAL</sequence>
<evidence type="ECO:0000259" key="3">
    <source>
        <dbReference type="Pfam" id="PF19160"/>
    </source>
</evidence>
<keyword evidence="5" id="KW-1185">Reference proteome</keyword>
<dbReference type="OrthoDB" id="764087at2759"/>
<accession>A0A2I0WRX3</accession>
<protein>
    <submittedName>
        <fullName evidence="4">Putative GPI-anchored protein</fullName>
    </submittedName>
</protein>
<evidence type="ECO:0000256" key="2">
    <source>
        <dbReference type="SAM" id="SignalP"/>
    </source>
</evidence>
<feature type="domain" description="SPARK" evidence="3">
    <location>
        <begin position="44"/>
        <end position="208"/>
    </location>
</feature>
<dbReference type="PANTHER" id="PTHR34056:SF3">
    <property type="entry name" value="OS07G0557700 PROTEIN"/>
    <property type="match status" value="1"/>
</dbReference>
<keyword evidence="2" id="KW-0732">Signal</keyword>
<evidence type="ECO:0000313" key="5">
    <source>
        <dbReference type="Proteomes" id="UP000233837"/>
    </source>
</evidence>
<proteinExistence type="predicted"/>
<dbReference type="AlphaFoldDB" id="A0A2I0WRX3"/>
<dbReference type="InterPro" id="IPR043891">
    <property type="entry name" value="SPARK"/>
</dbReference>
<reference evidence="4 5" key="1">
    <citation type="journal article" date="2016" name="Sci. Rep.">
        <title>The Dendrobium catenatum Lindl. genome sequence provides insights into polysaccharide synthase, floral development and adaptive evolution.</title>
        <authorList>
            <person name="Zhang G.Q."/>
            <person name="Xu Q."/>
            <person name="Bian C."/>
            <person name="Tsai W.C."/>
            <person name="Yeh C.M."/>
            <person name="Liu K.W."/>
            <person name="Yoshida K."/>
            <person name="Zhang L.S."/>
            <person name="Chang S.B."/>
            <person name="Chen F."/>
            <person name="Shi Y."/>
            <person name="Su Y.Y."/>
            <person name="Zhang Y.Q."/>
            <person name="Chen L.J."/>
            <person name="Yin Y."/>
            <person name="Lin M."/>
            <person name="Huang H."/>
            <person name="Deng H."/>
            <person name="Wang Z.W."/>
            <person name="Zhu S.L."/>
            <person name="Zhao X."/>
            <person name="Deng C."/>
            <person name="Niu S.C."/>
            <person name="Huang J."/>
            <person name="Wang M."/>
            <person name="Liu G.H."/>
            <person name="Yang H.J."/>
            <person name="Xiao X.J."/>
            <person name="Hsiao Y.Y."/>
            <person name="Wu W.L."/>
            <person name="Chen Y.Y."/>
            <person name="Mitsuda N."/>
            <person name="Ohme-Takagi M."/>
            <person name="Luo Y.B."/>
            <person name="Van de Peer Y."/>
            <person name="Liu Z.J."/>
        </authorList>
    </citation>
    <scope>NUCLEOTIDE SEQUENCE [LARGE SCALE GENOMIC DNA]</scope>
    <source>
        <tissue evidence="4">The whole plant</tissue>
    </source>
</reference>